<reference evidence="2 3" key="1">
    <citation type="submission" date="2019-10" db="EMBL/GenBank/DDBJ databases">
        <authorList>
            <person name="Palmer J.M."/>
        </authorList>
    </citation>
    <scope>NUCLEOTIDE SEQUENCE [LARGE SCALE GENOMIC DNA]</scope>
    <source>
        <strain evidence="2 3">TWF506</strain>
    </source>
</reference>
<accession>A0AAN8N944</accession>
<evidence type="ECO:0000313" key="2">
    <source>
        <dbReference type="EMBL" id="KAK6516490.1"/>
    </source>
</evidence>
<comment type="caution">
    <text evidence="2">The sequence shown here is derived from an EMBL/GenBank/DDBJ whole genome shotgun (WGS) entry which is preliminary data.</text>
</comment>
<keyword evidence="1" id="KW-0732">Signal</keyword>
<organism evidence="2 3">
    <name type="scientific">Arthrobotrys conoides</name>
    <dbReference type="NCBI Taxonomy" id="74498"/>
    <lineage>
        <taxon>Eukaryota</taxon>
        <taxon>Fungi</taxon>
        <taxon>Dikarya</taxon>
        <taxon>Ascomycota</taxon>
        <taxon>Pezizomycotina</taxon>
        <taxon>Orbiliomycetes</taxon>
        <taxon>Orbiliales</taxon>
        <taxon>Orbiliaceae</taxon>
        <taxon>Arthrobotrys</taxon>
    </lineage>
</organism>
<gene>
    <name evidence="2" type="ORF">TWF506_006397</name>
</gene>
<feature type="signal peptide" evidence="1">
    <location>
        <begin position="1"/>
        <end position="27"/>
    </location>
</feature>
<proteinExistence type="predicted"/>
<protein>
    <recommendedName>
        <fullName evidence="4">Glycoprotein</fullName>
    </recommendedName>
</protein>
<evidence type="ECO:0008006" key="4">
    <source>
        <dbReference type="Google" id="ProtNLM"/>
    </source>
</evidence>
<dbReference type="AlphaFoldDB" id="A0AAN8N944"/>
<dbReference type="EMBL" id="JAVHJM010000003">
    <property type="protein sequence ID" value="KAK6516490.1"/>
    <property type="molecule type" value="Genomic_DNA"/>
</dbReference>
<feature type="chain" id="PRO_5042871624" description="Glycoprotein" evidence="1">
    <location>
        <begin position="28"/>
        <end position="414"/>
    </location>
</feature>
<evidence type="ECO:0000256" key="1">
    <source>
        <dbReference type="SAM" id="SignalP"/>
    </source>
</evidence>
<dbReference type="Proteomes" id="UP001307849">
    <property type="component" value="Unassembled WGS sequence"/>
</dbReference>
<name>A0AAN8N944_9PEZI</name>
<keyword evidence="3" id="KW-1185">Reference proteome</keyword>
<evidence type="ECO:0000313" key="3">
    <source>
        <dbReference type="Proteomes" id="UP001307849"/>
    </source>
</evidence>
<sequence>METVRSSKANITVFFLFLYSLLATVKAELSKELFLRYVPPDLDTTVQVSVGTERPEVENVLETGSANIITIINGTSYCLTDPGDRIQPYTNRTIQNFATLEECSDSNMAQKWLAWPGIKGEIFTRAPKHPPYCQDPQYPYYSVNHTHYGMRGLKNAETGRCIHGDSSYPGGEVEIPDYDRLAARDDYFGFVYLSEYCPTKDQDPTTLSGRYSVRNALVGSGYDFIGEDANPRWTYPDTKEVLYFDQPTLSSRTWTCSKLPSTRQDNRTIASSEPDPYEAEYRTKTLIIPHLIELKIKKKKFNPALFGCASNTNEHFPTFSPSPIEAVLSKYGETVEEIKKCHRETTDAWNREVEFYKDLAYCWSLGGLLTLFSVCQPYLQEGGKIAVLSYAEKYYKGSQPDLKVCTEGKDWIVL</sequence>